<name>A0A1F4SMQ8_UNCSA</name>
<dbReference type="STRING" id="1802579.A2310_00280"/>
<dbReference type="AlphaFoldDB" id="A0A1F4SMQ8"/>
<evidence type="ECO:0000313" key="2">
    <source>
        <dbReference type="EMBL" id="OGC21728.1"/>
    </source>
</evidence>
<dbReference type="InterPro" id="IPR048769">
    <property type="entry name" value="HepT-like_dom"/>
</dbReference>
<dbReference type="EMBL" id="MEUB01000036">
    <property type="protein sequence ID" value="OGC21728.1"/>
    <property type="molecule type" value="Genomic_DNA"/>
</dbReference>
<gene>
    <name evidence="2" type="ORF">A2310_00280</name>
</gene>
<accession>A0A1F4SMQ8</accession>
<dbReference type="Proteomes" id="UP000178417">
    <property type="component" value="Unassembled WGS sequence"/>
</dbReference>
<feature type="domain" description="HepT-like" evidence="1">
    <location>
        <begin position="43"/>
        <end position="151"/>
    </location>
</feature>
<evidence type="ECO:0000313" key="3">
    <source>
        <dbReference type="Proteomes" id="UP000178417"/>
    </source>
</evidence>
<dbReference type="Pfam" id="PF20797">
    <property type="entry name" value="HepT-like_2"/>
    <property type="match status" value="1"/>
</dbReference>
<proteinExistence type="predicted"/>
<sequence>MAKFEGLIIDIDLELQNLDRLTMELGQTTQEIKEIPDYTQIRAIGSILHDFYTGLEKIFERIALTIDGGVPEGDDWHIQLLRRMLANIPDRRPALFTKNVGESLGEYLSFRHLFRNIYGFELKWERMSPLVEKFPSVFKEVESQLMKFINFISEIQN</sequence>
<evidence type="ECO:0000259" key="1">
    <source>
        <dbReference type="Pfam" id="PF20797"/>
    </source>
</evidence>
<organism evidence="2 3">
    <name type="scientific">candidate division WOR-1 bacterium RIFOXYB2_FULL_37_13</name>
    <dbReference type="NCBI Taxonomy" id="1802579"/>
    <lineage>
        <taxon>Bacteria</taxon>
        <taxon>Bacillati</taxon>
        <taxon>Saganbacteria</taxon>
    </lineage>
</organism>
<reference evidence="2 3" key="1">
    <citation type="journal article" date="2016" name="Nat. Commun.">
        <title>Thousands of microbial genomes shed light on interconnected biogeochemical processes in an aquifer system.</title>
        <authorList>
            <person name="Anantharaman K."/>
            <person name="Brown C.T."/>
            <person name="Hug L.A."/>
            <person name="Sharon I."/>
            <person name="Castelle C.J."/>
            <person name="Probst A.J."/>
            <person name="Thomas B.C."/>
            <person name="Singh A."/>
            <person name="Wilkins M.J."/>
            <person name="Karaoz U."/>
            <person name="Brodie E.L."/>
            <person name="Williams K.H."/>
            <person name="Hubbard S.S."/>
            <person name="Banfield J.F."/>
        </authorList>
    </citation>
    <scope>NUCLEOTIDE SEQUENCE [LARGE SCALE GENOMIC DNA]</scope>
</reference>
<protein>
    <recommendedName>
        <fullName evidence="1">HepT-like domain-containing protein</fullName>
    </recommendedName>
</protein>
<comment type="caution">
    <text evidence="2">The sequence shown here is derived from an EMBL/GenBank/DDBJ whole genome shotgun (WGS) entry which is preliminary data.</text>
</comment>